<dbReference type="AlphaFoldDB" id="A0A3M7T7M4"/>
<proteinExistence type="predicted"/>
<evidence type="ECO:0000313" key="1">
    <source>
        <dbReference type="EMBL" id="RNA43877.1"/>
    </source>
</evidence>
<protein>
    <submittedName>
        <fullName evidence="1">Uncharacterized protein</fullName>
    </submittedName>
</protein>
<organism evidence="1 2">
    <name type="scientific">Brachionus plicatilis</name>
    <name type="common">Marine rotifer</name>
    <name type="synonym">Brachionus muelleri</name>
    <dbReference type="NCBI Taxonomy" id="10195"/>
    <lineage>
        <taxon>Eukaryota</taxon>
        <taxon>Metazoa</taxon>
        <taxon>Spiralia</taxon>
        <taxon>Gnathifera</taxon>
        <taxon>Rotifera</taxon>
        <taxon>Eurotatoria</taxon>
        <taxon>Monogononta</taxon>
        <taxon>Pseudotrocha</taxon>
        <taxon>Ploima</taxon>
        <taxon>Brachionidae</taxon>
        <taxon>Brachionus</taxon>
    </lineage>
</organism>
<accession>A0A3M7T7M4</accession>
<keyword evidence="2" id="KW-1185">Reference proteome</keyword>
<comment type="caution">
    <text evidence="1">The sequence shown here is derived from an EMBL/GenBank/DDBJ whole genome shotgun (WGS) entry which is preliminary data.</text>
</comment>
<dbReference type="EMBL" id="REGN01000173">
    <property type="protein sequence ID" value="RNA43877.1"/>
    <property type="molecule type" value="Genomic_DNA"/>
</dbReference>
<dbReference type="Proteomes" id="UP000276133">
    <property type="component" value="Unassembled WGS sequence"/>
</dbReference>
<evidence type="ECO:0000313" key="2">
    <source>
        <dbReference type="Proteomes" id="UP000276133"/>
    </source>
</evidence>
<gene>
    <name evidence="1" type="ORF">BpHYR1_026135</name>
</gene>
<name>A0A3M7T7M4_BRAPC</name>
<reference evidence="1 2" key="1">
    <citation type="journal article" date="2018" name="Sci. Rep.">
        <title>Genomic signatures of local adaptation to the degree of environmental predictability in rotifers.</title>
        <authorList>
            <person name="Franch-Gras L."/>
            <person name="Hahn C."/>
            <person name="Garcia-Roger E.M."/>
            <person name="Carmona M.J."/>
            <person name="Serra M."/>
            <person name="Gomez A."/>
        </authorList>
    </citation>
    <scope>NUCLEOTIDE SEQUENCE [LARGE SCALE GENOMIC DNA]</scope>
    <source>
        <strain evidence="1">HYR1</strain>
    </source>
</reference>
<sequence>MSIEKTKEIKDNKYDFIFYTRKIFLPNGLCVSHTSIGSKVRIPISSAFSLKKLWPVWTKNCSGDDQPDAVNLDRSDLIKQILEKEISAAHIICINGLFISNHDII</sequence>